<proteinExistence type="predicted"/>
<dbReference type="OrthoDB" id="7367179at2759"/>
<gene>
    <name evidence="1" type="ORF">TNIN_153101</name>
</gene>
<dbReference type="EMBL" id="BMAV01003816">
    <property type="protein sequence ID" value="GFY43680.1"/>
    <property type="molecule type" value="Genomic_DNA"/>
</dbReference>
<reference evidence="1" key="1">
    <citation type="submission" date="2020-08" db="EMBL/GenBank/DDBJ databases">
        <title>Multicomponent nature underlies the extraordinary mechanical properties of spider dragline silk.</title>
        <authorList>
            <person name="Kono N."/>
            <person name="Nakamura H."/>
            <person name="Mori M."/>
            <person name="Yoshida Y."/>
            <person name="Ohtoshi R."/>
            <person name="Malay A.D."/>
            <person name="Moran D.A.P."/>
            <person name="Tomita M."/>
            <person name="Numata K."/>
            <person name="Arakawa K."/>
        </authorList>
    </citation>
    <scope>NUCLEOTIDE SEQUENCE</scope>
</reference>
<comment type="caution">
    <text evidence="1">The sequence shown here is derived from an EMBL/GenBank/DDBJ whole genome shotgun (WGS) entry which is preliminary data.</text>
</comment>
<accession>A0A8X7BTV2</accession>
<organism evidence="1 2">
    <name type="scientific">Trichonephila inaurata madagascariensis</name>
    <dbReference type="NCBI Taxonomy" id="2747483"/>
    <lineage>
        <taxon>Eukaryota</taxon>
        <taxon>Metazoa</taxon>
        <taxon>Ecdysozoa</taxon>
        <taxon>Arthropoda</taxon>
        <taxon>Chelicerata</taxon>
        <taxon>Arachnida</taxon>
        <taxon>Araneae</taxon>
        <taxon>Araneomorphae</taxon>
        <taxon>Entelegynae</taxon>
        <taxon>Araneoidea</taxon>
        <taxon>Nephilidae</taxon>
        <taxon>Trichonephila</taxon>
        <taxon>Trichonephila inaurata</taxon>
    </lineage>
</organism>
<keyword evidence="2" id="KW-1185">Reference proteome</keyword>
<dbReference type="Proteomes" id="UP000886998">
    <property type="component" value="Unassembled WGS sequence"/>
</dbReference>
<protein>
    <submittedName>
        <fullName evidence="1">Uncharacterized protein</fullName>
    </submittedName>
</protein>
<sequence length="101" mass="11769">MQNKITITQKFLEKGHKQMECDSMHSVIERALRHTQKINVPADYAYLDKEACKIIPYEVEYLYTTSSKIFRQHCLLTSLSVPEKKVQGWQSGPLPRASNWL</sequence>
<evidence type="ECO:0000313" key="2">
    <source>
        <dbReference type="Proteomes" id="UP000886998"/>
    </source>
</evidence>
<evidence type="ECO:0000313" key="1">
    <source>
        <dbReference type="EMBL" id="GFY43680.1"/>
    </source>
</evidence>
<dbReference type="AlphaFoldDB" id="A0A8X7BTV2"/>
<name>A0A8X7BTV2_9ARAC</name>